<proteinExistence type="predicted"/>
<evidence type="ECO:0000313" key="1">
    <source>
        <dbReference type="EMBL" id="NEC80847.1"/>
    </source>
</evidence>
<accession>A0A6G3U3Q8</accession>
<comment type="caution">
    <text evidence="1">The sequence shown here is derived from an EMBL/GenBank/DDBJ whole genome shotgun (WGS) entry which is preliminary data.</text>
</comment>
<name>A0A6G3U3Q8_9ACTN</name>
<protein>
    <submittedName>
        <fullName evidence="1">Uncharacterized protein</fullName>
    </submittedName>
</protein>
<dbReference type="RefSeq" id="WP_164335386.1">
    <property type="nucleotide sequence ID" value="NZ_JAAGMU010000898.1"/>
</dbReference>
<dbReference type="AlphaFoldDB" id="A0A6G3U3Q8"/>
<dbReference type="EMBL" id="JAAGMU010000898">
    <property type="protein sequence ID" value="NEC80847.1"/>
    <property type="molecule type" value="Genomic_DNA"/>
</dbReference>
<gene>
    <name evidence="1" type="ORF">G3I38_16805</name>
</gene>
<organism evidence="1">
    <name type="scientific">Streptomyces sp. SID7958</name>
    <dbReference type="NCBI Taxonomy" id="2706093"/>
    <lineage>
        <taxon>Bacteria</taxon>
        <taxon>Bacillati</taxon>
        <taxon>Actinomycetota</taxon>
        <taxon>Actinomycetes</taxon>
        <taxon>Kitasatosporales</taxon>
        <taxon>Streptomycetaceae</taxon>
        <taxon>Streptomyces</taxon>
    </lineage>
</organism>
<reference evidence="1" key="1">
    <citation type="submission" date="2020-01" db="EMBL/GenBank/DDBJ databases">
        <title>Insect and environment-associated Actinomycetes.</title>
        <authorList>
            <person name="Currrie C."/>
            <person name="Chevrette M."/>
            <person name="Carlson C."/>
            <person name="Stubbendieck R."/>
            <person name="Wendt-Pienkowski E."/>
        </authorList>
    </citation>
    <scope>NUCLEOTIDE SEQUENCE</scope>
    <source>
        <strain evidence="1">SID7958</strain>
    </source>
</reference>
<sequence>MSLTPSFDPADPQNIERFQHSVVFEDEDRETPVIAYVLTRLMPTLRHADWGGDE</sequence>